<protein>
    <recommendedName>
        <fullName evidence="3">DUF5007 domain-containing protein</fullName>
    </recommendedName>
</protein>
<dbReference type="EMBL" id="CP042434">
    <property type="protein sequence ID" value="QEC71161.1"/>
    <property type="molecule type" value="Genomic_DNA"/>
</dbReference>
<evidence type="ECO:0008006" key="3">
    <source>
        <dbReference type="Google" id="ProtNLM"/>
    </source>
</evidence>
<name>A0A5B8VJE4_9BACT</name>
<dbReference type="Proteomes" id="UP000321291">
    <property type="component" value="Chromosome"/>
</dbReference>
<sequence length="363" mass="40008">MKNNRFVGAQVVLITLTIFVLQACTKYGKGFISPTMMYSTKLMVVPKGQVAKSNSLVSDGSSIPLNVKLYHIYDSTGTEVDALFSKTNTVDVWTKAYDPKVDTTFALVMAKRSSQELPPIVVNPTSGVIESNPGTLNIPSGKYTVDLQVSNIAGDEILKNAITLDFQEVAPFETDDASTGNFATGKAVAGTAPVTYSFNGANNPYIEYSILRYADTPNVVYMKIMDKNGVAFNPQKGEIIKRPQTGINPDPPFLQNLQDYAPDTYKALDTAMFIRYPLTPFPIVSLGNSFLMYYNIKTDYVTTDSTANWTSNPENLKYQGASDSHYLGVYKNGVYDYSVRIPMRVQVPGAYIFSVKILNATHR</sequence>
<proteinExistence type="predicted"/>
<organism evidence="1 2">
    <name type="scientific">Arachidicoccus ginsenosidivorans</name>
    <dbReference type="NCBI Taxonomy" id="496057"/>
    <lineage>
        <taxon>Bacteria</taxon>
        <taxon>Pseudomonadati</taxon>
        <taxon>Bacteroidota</taxon>
        <taxon>Chitinophagia</taxon>
        <taxon>Chitinophagales</taxon>
        <taxon>Chitinophagaceae</taxon>
        <taxon>Arachidicoccus</taxon>
    </lineage>
</organism>
<accession>A0A5B8VJE4</accession>
<dbReference type="OrthoDB" id="628330at2"/>
<gene>
    <name evidence="1" type="ORF">FSB73_05175</name>
</gene>
<dbReference type="PROSITE" id="PS51257">
    <property type="entry name" value="PROKAR_LIPOPROTEIN"/>
    <property type="match status" value="1"/>
</dbReference>
<dbReference type="RefSeq" id="WP_146780435.1">
    <property type="nucleotide sequence ID" value="NZ_CP042434.1"/>
</dbReference>
<reference evidence="1 2" key="1">
    <citation type="journal article" date="2017" name="Int. J. Syst. Evol. Microbiol.">
        <title>Arachidicoccus ginsenosidivorans sp. nov., with ginsenoside-converting activity isolated from ginseng cultivating soil.</title>
        <authorList>
            <person name="Siddiqi M.Z."/>
            <person name="Aslam Z."/>
            <person name="Im W.T."/>
        </authorList>
    </citation>
    <scope>NUCLEOTIDE SEQUENCE [LARGE SCALE GENOMIC DNA]</scope>
    <source>
        <strain evidence="1 2">Gsoil 809</strain>
    </source>
</reference>
<dbReference type="KEGG" id="agi:FSB73_05175"/>
<evidence type="ECO:0000313" key="2">
    <source>
        <dbReference type="Proteomes" id="UP000321291"/>
    </source>
</evidence>
<keyword evidence="2" id="KW-1185">Reference proteome</keyword>
<evidence type="ECO:0000313" key="1">
    <source>
        <dbReference type="EMBL" id="QEC71161.1"/>
    </source>
</evidence>
<dbReference type="AlphaFoldDB" id="A0A5B8VJE4"/>